<protein>
    <submittedName>
        <fullName evidence="3">PaaI family thioesterase</fullName>
    </submittedName>
</protein>
<evidence type="ECO:0000313" key="3">
    <source>
        <dbReference type="EMBL" id="WMW66555.1"/>
    </source>
</evidence>
<proteinExistence type="predicted"/>
<feature type="domain" description="Thioesterase" evidence="2">
    <location>
        <begin position="51"/>
        <end position="118"/>
    </location>
</feature>
<reference evidence="3" key="1">
    <citation type="submission" date="2023-09" db="EMBL/GenBank/DDBJ databases">
        <authorList>
            <consortium name="CW5 consortium"/>
            <person name="Lu C.-W."/>
        </authorList>
    </citation>
    <scope>NUCLEOTIDE SEQUENCE</scope>
    <source>
        <strain evidence="3">KPS</strain>
    </source>
</reference>
<evidence type="ECO:0000259" key="2">
    <source>
        <dbReference type="Pfam" id="PF03061"/>
    </source>
</evidence>
<dbReference type="Proteomes" id="UP001180616">
    <property type="component" value="Chromosome"/>
</dbReference>
<dbReference type="RefSeq" id="WP_167122590.1">
    <property type="nucleotide sequence ID" value="NZ_CP133659.1"/>
</dbReference>
<dbReference type="EMBL" id="CP133659">
    <property type="protein sequence ID" value="WMW66555.1"/>
    <property type="molecule type" value="Genomic_DNA"/>
</dbReference>
<dbReference type="NCBIfam" id="TIGR00369">
    <property type="entry name" value="unchar_dom_1"/>
    <property type="match status" value="1"/>
</dbReference>
<dbReference type="InterPro" id="IPR006683">
    <property type="entry name" value="Thioestr_dom"/>
</dbReference>
<keyword evidence="1" id="KW-0378">Hydrolase</keyword>
<dbReference type="InterPro" id="IPR029069">
    <property type="entry name" value="HotDog_dom_sf"/>
</dbReference>
<dbReference type="InterPro" id="IPR003736">
    <property type="entry name" value="PAAI_dom"/>
</dbReference>
<dbReference type="SUPFAM" id="SSF54637">
    <property type="entry name" value="Thioesterase/thiol ester dehydrase-isomerase"/>
    <property type="match status" value="1"/>
</dbReference>
<organism evidence="3 4">
    <name type="scientific">Nitratidesulfovibrio liaohensis</name>
    <dbReference type="NCBI Taxonomy" id="2604158"/>
    <lineage>
        <taxon>Bacteria</taxon>
        <taxon>Pseudomonadati</taxon>
        <taxon>Thermodesulfobacteriota</taxon>
        <taxon>Desulfovibrionia</taxon>
        <taxon>Desulfovibrionales</taxon>
        <taxon>Desulfovibrionaceae</taxon>
        <taxon>Nitratidesulfovibrio</taxon>
    </lineage>
</organism>
<keyword evidence="4" id="KW-1185">Reference proteome</keyword>
<name>A0ABY9R7E7_9BACT</name>
<dbReference type="Pfam" id="PF03061">
    <property type="entry name" value="4HBT"/>
    <property type="match status" value="1"/>
</dbReference>
<dbReference type="Gene3D" id="3.10.129.10">
    <property type="entry name" value="Hotdog Thioesterase"/>
    <property type="match status" value="1"/>
</dbReference>
<sequence>MSTVHEDLVPFVEQHVDWHRHLGIRVEEVRTGYARLRLPFREEFAGNKSRGALHGGVISTLTDICGNVALWTHFGPNDMVSTVDMRVDFLRPAPFADLIAEADVRLQGYRIGNIFVRIASDSAPGVAVAEGRIVCYVKRAE</sequence>
<gene>
    <name evidence="3" type="ORF">KPS_001146</name>
</gene>
<evidence type="ECO:0000256" key="1">
    <source>
        <dbReference type="ARBA" id="ARBA00022801"/>
    </source>
</evidence>
<evidence type="ECO:0000313" key="4">
    <source>
        <dbReference type="Proteomes" id="UP001180616"/>
    </source>
</evidence>
<accession>A0ABY9R7E7</accession>
<dbReference type="CDD" id="cd03443">
    <property type="entry name" value="PaaI_thioesterase"/>
    <property type="match status" value="1"/>
</dbReference>